<evidence type="ECO:0000256" key="1">
    <source>
        <dbReference type="SAM" id="MobiDB-lite"/>
    </source>
</evidence>
<gene>
    <name evidence="2" type="ORF">C5167_043677</name>
</gene>
<accession>A0A4Y7L9X6</accession>
<dbReference type="AlphaFoldDB" id="A0A4Y7L9X6"/>
<dbReference type="STRING" id="3469.A0A4Y7L9X6"/>
<reference evidence="2 3" key="1">
    <citation type="journal article" date="2018" name="Science">
        <title>The opium poppy genome and morphinan production.</title>
        <authorList>
            <person name="Guo L."/>
            <person name="Winzer T."/>
            <person name="Yang X."/>
            <person name="Li Y."/>
            <person name="Ning Z."/>
            <person name="He Z."/>
            <person name="Teodor R."/>
            <person name="Lu Y."/>
            <person name="Bowser T.A."/>
            <person name="Graham I.A."/>
            <person name="Ye K."/>
        </authorList>
    </citation>
    <scope>NUCLEOTIDE SEQUENCE [LARGE SCALE GENOMIC DNA]</scope>
    <source>
        <strain evidence="3">cv. HN1</strain>
        <tissue evidence="2">Leaves</tissue>
    </source>
</reference>
<evidence type="ECO:0000313" key="3">
    <source>
        <dbReference type="Proteomes" id="UP000316621"/>
    </source>
</evidence>
<dbReference type="EMBL" id="CM010724">
    <property type="protein sequence ID" value="RZC81101.1"/>
    <property type="molecule type" value="Genomic_DNA"/>
</dbReference>
<keyword evidence="3" id="KW-1185">Reference proteome</keyword>
<feature type="region of interest" description="Disordered" evidence="1">
    <location>
        <begin position="105"/>
        <end position="130"/>
    </location>
</feature>
<sequence>MVLDADDLVRQWKEDSRGIDLDAIMQSYCDGYKDYEGEIFYSDDDDEMSMMSVETVMKDAKILADEKKKSDMLGTRMDAQSYSHHHWGYSANSSEVACEMDIEDGPSEPSMATVGKKKEKRKLQEDGVESEKNDGIARRFHVQRRCLNFLVSATVAEFKGRDIFGVAWVAQVSMELARIEANFSGLSPGKHGWTVTKSGDLTREAANTGEVFNPTKTTGQSSVQRG</sequence>
<dbReference type="SUPFAM" id="SSF49329">
    <property type="entry name" value="Cu,Zn superoxide dismutase-like"/>
    <property type="match status" value="1"/>
</dbReference>
<dbReference type="InterPro" id="IPR036423">
    <property type="entry name" value="SOD-like_Cu/Zn_dom_sf"/>
</dbReference>
<dbReference type="PANTHER" id="PTHR10003">
    <property type="entry name" value="SUPEROXIDE DISMUTASE CU-ZN -RELATED"/>
    <property type="match status" value="1"/>
</dbReference>
<dbReference type="Gene3D" id="2.60.40.200">
    <property type="entry name" value="Superoxide dismutase, copper/zinc binding domain"/>
    <property type="match status" value="1"/>
</dbReference>
<protein>
    <submittedName>
        <fullName evidence="2">Uncharacterized protein</fullName>
    </submittedName>
</protein>
<dbReference type="InterPro" id="IPR024134">
    <property type="entry name" value="SOD_Cu/Zn_/chaperone"/>
</dbReference>
<name>A0A4Y7L9X6_PAPSO</name>
<dbReference type="Proteomes" id="UP000316621">
    <property type="component" value="Chromosome 10"/>
</dbReference>
<dbReference type="GO" id="GO:0005507">
    <property type="term" value="F:copper ion binding"/>
    <property type="evidence" value="ECO:0007669"/>
    <property type="project" value="InterPro"/>
</dbReference>
<organism evidence="2 3">
    <name type="scientific">Papaver somniferum</name>
    <name type="common">Opium poppy</name>
    <dbReference type="NCBI Taxonomy" id="3469"/>
    <lineage>
        <taxon>Eukaryota</taxon>
        <taxon>Viridiplantae</taxon>
        <taxon>Streptophyta</taxon>
        <taxon>Embryophyta</taxon>
        <taxon>Tracheophyta</taxon>
        <taxon>Spermatophyta</taxon>
        <taxon>Magnoliopsida</taxon>
        <taxon>Ranunculales</taxon>
        <taxon>Papaveraceae</taxon>
        <taxon>Papaveroideae</taxon>
        <taxon>Papaver</taxon>
    </lineage>
</organism>
<evidence type="ECO:0000313" key="2">
    <source>
        <dbReference type="EMBL" id="RZC81101.1"/>
    </source>
</evidence>
<proteinExistence type="predicted"/>
<dbReference type="Gramene" id="RZC81101">
    <property type="protein sequence ID" value="RZC81101"/>
    <property type="gene ID" value="C5167_043677"/>
</dbReference>
<dbReference type="GO" id="GO:0006801">
    <property type="term" value="P:superoxide metabolic process"/>
    <property type="evidence" value="ECO:0007669"/>
    <property type="project" value="InterPro"/>
</dbReference>